<keyword evidence="2" id="KW-1185">Reference proteome</keyword>
<proteinExistence type="predicted"/>
<dbReference type="AlphaFoldDB" id="A0AAD7M6K3"/>
<reference evidence="1" key="1">
    <citation type="submission" date="2023-03" db="EMBL/GenBank/DDBJ databases">
        <title>Massive genome expansion in bonnet fungi (Mycena s.s.) driven by repeated elements and novel gene families across ecological guilds.</title>
        <authorList>
            <consortium name="Lawrence Berkeley National Laboratory"/>
            <person name="Harder C.B."/>
            <person name="Miyauchi S."/>
            <person name="Viragh M."/>
            <person name="Kuo A."/>
            <person name="Thoen E."/>
            <person name="Andreopoulos B."/>
            <person name="Lu D."/>
            <person name="Skrede I."/>
            <person name="Drula E."/>
            <person name="Henrissat B."/>
            <person name="Morin E."/>
            <person name="Kohler A."/>
            <person name="Barry K."/>
            <person name="LaButti K."/>
            <person name="Morin E."/>
            <person name="Salamov A."/>
            <person name="Lipzen A."/>
            <person name="Mereny Z."/>
            <person name="Hegedus B."/>
            <person name="Baldrian P."/>
            <person name="Stursova M."/>
            <person name="Weitz H."/>
            <person name="Taylor A."/>
            <person name="Grigoriev I.V."/>
            <person name="Nagy L.G."/>
            <person name="Martin F."/>
            <person name="Kauserud H."/>
        </authorList>
    </citation>
    <scope>NUCLEOTIDE SEQUENCE</scope>
    <source>
        <strain evidence="1">CBHHK067</strain>
    </source>
</reference>
<evidence type="ECO:0000313" key="2">
    <source>
        <dbReference type="Proteomes" id="UP001221757"/>
    </source>
</evidence>
<evidence type="ECO:0000313" key="1">
    <source>
        <dbReference type="EMBL" id="KAJ7703708.1"/>
    </source>
</evidence>
<comment type="caution">
    <text evidence="1">The sequence shown here is derived from an EMBL/GenBank/DDBJ whole genome shotgun (WGS) entry which is preliminary data.</text>
</comment>
<dbReference type="EMBL" id="JARKIE010000012">
    <property type="protein sequence ID" value="KAJ7703708.1"/>
    <property type="molecule type" value="Genomic_DNA"/>
</dbReference>
<name>A0AAD7M6K3_MYCRO</name>
<sequence length="66" mass="7256">MAQKRCTASLPRMSLPSGPELIVNPPILSMIFRAISSARGSLSVARLARFSKRRAVRRTQCSLLSI</sequence>
<protein>
    <submittedName>
        <fullName evidence="1">Uncharacterized protein</fullName>
    </submittedName>
</protein>
<dbReference type="Proteomes" id="UP001221757">
    <property type="component" value="Unassembled WGS sequence"/>
</dbReference>
<gene>
    <name evidence="1" type="ORF">B0H17DRAFT_1040914</name>
</gene>
<accession>A0AAD7M6K3</accession>
<organism evidence="1 2">
    <name type="scientific">Mycena rosella</name>
    <name type="common">Pink bonnet</name>
    <name type="synonym">Agaricus rosellus</name>
    <dbReference type="NCBI Taxonomy" id="1033263"/>
    <lineage>
        <taxon>Eukaryota</taxon>
        <taxon>Fungi</taxon>
        <taxon>Dikarya</taxon>
        <taxon>Basidiomycota</taxon>
        <taxon>Agaricomycotina</taxon>
        <taxon>Agaricomycetes</taxon>
        <taxon>Agaricomycetidae</taxon>
        <taxon>Agaricales</taxon>
        <taxon>Marasmiineae</taxon>
        <taxon>Mycenaceae</taxon>
        <taxon>Mycena</taxon>
    </lineage>
</organism>